<accession>A0A0C2YW03</accession>
<dbReference type="SMART" id="SM00398">
    <property type="entry name" value="HMG"/>
    <property type="match status" value="1"/>
</dbReference>
<dbReference type="PROSITE" id="PS50118">
    <property type="entry name" value="HMG_BOX_2"/>
    <property type="match status" value="1"/>
</dbReference>
<proteinExistence type="predicted"/>
<dbReference type="InterPro" id="IPR036910">
    <property type="entry name" value="HMG_box_dom_sf"/>
</dbReference>
<keyword evidence="1" id="KW-0238">DNA-binding</keyword>
<evidence type="ECO:0000256" key="1">
    <source>
        <dbReference type="PROSITE-ProRule" id="PRU00267"/>
    </source>
</evidence>
<reference evidence="3 4" key="1">
    <citation type="submission" date="2014-04" db="EMBL/GenBank/DDBJ databases">
        <authorList>
            <consortium name="DOE Joint Genome Institute"/>
            <person name="Kuo A."/>
            <person name="Gay G."/>
            <person name="Dore J."/>
            <person name="Kohler A."/>
            <person name="Nagy L.G."/>
            <person name="Floudas D."/>
            <person name="Copeland A."/>
            <person name="Barry K.W."/>
            <person name="Cichocki N."/>
            <person name="Veneault-Fourrey C."/>
            <person name="LaButti K."/>
            <person name="Lindquist E.A."/>
            <person name="Lipzen A."/>
            <person name="Lundell T."/>
            <person name="Morin E."/>
            <person name="Murat C."/>
            <person name="Sun H."/>
            <person name="Tunlid A."/>
            <person name="Henrissat B."/>
            <person name="Grigoriev I.V."/>
            <person name="Hibbett D.S."/>
            <person name="Martin F."/>
            <person name="Nordberg H.P."/>
            <person name="Cantor M.N."/>
            <person name="Hua S.X."/>
        </authorList>
    </citation>
    <scope>NUCLEOTIDE SEQUENCE [LARGE SCALE GENOMIC DNA]</scope>
    <source>
        <strain evidence="4">h7</strain>
    </source>
</reference>
<feature type="DNA-binding region" description="HMG box" evidence="1">
    <location>
        <begin position="12"/>
        <end position="83"/>
    </location>
</feature>
<evidence type="ECO:0000313" key="4">
    <source>
        <dbReference type="Proteomes" id="UP000053424"/>
    </source>
</evidence>
<keyword evidence="1" id="KW-0539">Nucleus</keyword>
<dbReference type="SUPFAM" id="SSF47095">
    <property type="entry name" value="HMG-box"/>
    <property type="match status" value="1"/>
</dbReference>
<feature type="domain" description="HMG box" evidence="2">
    <location>
        <begin position="12"/>
        <end position="83"/>
    </location>
</feature>
<dbReference type="STRING" id="686832.A0A0C2YW03"/>
<name>A0A0C2YW03_HEBCY</name>
<dbReference type="InterPro" id="IPR009071">
    <property type="entry name" value="HMG_box_dom"/>
</dbReference>
<dbReference type="GO" id="GO:0005634">
    <property type="term" value="C:nucleus"/>
    <property type="evidence" value="ECO:0007669"/>
    <property type="project" value="UniProtKB-UniRule"/>
</dbReference>
<sequence length="94" mass="10969">HPSPMPSENTKAPGPPNSWILYRAHALKNMPPVQPGEPRRNQGDVSQLVARMWREAPDTVRAEFERLAEEAKALHKIQFPNYRYQPRKKEDKER</sequence>
<feature type="non-terminal residue" evidence="3">
    <location>
        <position position="94"/>
    </location>
</feature>
<evidence type="ECO:0000259" key="2">
    <source>
        <dbReference type="PROSITE" id="PS50118"/>
    </source>
</evidence>
<keyword evidence="4" id="KW-1185">Reference proteome</keyword>
<dbReference type="HOGENOM" id="CLU_082854_6_3_1"/>
<dbReference type="OrthoDB" id="6247875at2759"/>
<reference evidence="4" key="2">
    <citation type="submission" date="2015-01" db="EMBL/GenBank/DDBJ databases">
        <title>Evolutionary Origins and Diversification of the Mycorrhizal Mutualists.</title>
        <authorList>
            <consortium name="DOE Joint Genome Institute"/>
            <consortium name="Mycorrhizal Genomics Consortium"/>
            <person name="Kohler A."/>
            <person name="Kuo A."/>
            <person name="Nagy L.G."/>
            <person name="Floudas D."/>
            <person name="Copeland A."/>
            <person name="Barry K.W."/>
            <person name="Cichocki N."/>
            <person name="Veneault-Fourrey C."/>
            <person name="LaButti K."/>
            <person name="Lindquist E.A."/>
            <person name="Lipzen A."/>
            <person name="Lundell T."/>
            <person name="Morin E."/>
            <person name="Murat C."/>
            <person name="Riley R."/>
            <person name="Ohm R."/>
            <person name="Sun H."/>
            <person name="Tunlid A."/>
            <person name="Henrissat B."/>
            <person name="Grigoriev I.V."/>
            <person name="Hibbett D.S."/>
            <person name="Martin F."/>
        </authorList>
    </citation>
    <scope>NUCLEOTIDE SEQUENCE [LARGE SCALE GENOMIC DNA]</scope>
    <source>
        <strain evidence="4">h7</strain>
    </source>
</reference>
<gene>
    <name evidence="3" type="ORF">M413DRAFT_47178</name>
</gene>
<dbReference type="Proteomes" id="UP000053424">
    <property type="component" value="Unassembled WGS sequence"/>
</dbReference>
<evidence type="ECO:0000313" key="3">
    <source>
        <dbReference type="EMBL" id="KIM45142.1"/>
    </source>
</evidence>
<dbReference type="Gene3D" id="1.10.30.10">
    <property type="entry name" value="High mobility group box domain"/>
    <property type="match status" value="1"/>
</dbReference>
<dbReference type="EMBL" id="KN831772">
    <property type="protein sequence ID" value="KIM45142.1"/>
    <property type="molecule type" value="Genomic_DNA"/>
</dbReference>
<dbReference type="AlphaFoldDB" id="A0A0C2YW03"/>
<dbReference type="Pfam" id="PF00505">
    <property type="entry name" value="HMG_box"/>
    <property type="match status" value="1"/>
</dbReference>
<feature type="non-terminal residue" evidence="3">
    <location>
        <position position="1"/>
    </location>
</feature>
<dbReference type="CDD" id="cd01389">
    <property type="entry name" value="HMG-box_ROX1-like"/>
    <property type="match status" value="1"/>
</dbReference>
<dbReference type="GO" id="GO:0003677">
    <property type="term" value="F:DNA binding"/>
    <property type="evidence" value="ECO:0007669"/>
    <property type="project" value="UniProtKB-UniRule"/>
</dbReference>
<protein>
    <recommendedName>
        <fullName evidence="2">HMG box domain-containing protein</fullName>
    </recommendedName>
</protein>
<organism evidence="3 4">
    <name type="scientific">Hebeloma cylindrosporum</name>
    <dbReference type="NCBI Taxonomy" id="76867"/>
    <lineage>
        <taxon>Eukaryota</taxon>
        <taxon>Fungi</taxon>
        <taxon>Dikarya</taxon>
        <taxon>Basidiomycota</taxon>
        <taxon>Agaricomycotina</taxon>
        <taxon>Agaricomycetes</taxon>
        <taxon>Agaricomycetidae</taxon>
        <taxon>Agaricales</taxon>
        <taxon>Agaricineae</taxon>
        <taxon>Hymenogastraceae</taxon>
        <taxon>Hebeloma</taxon>
    </lineage>
</organism>